<evidence type="ECO:0000256" key="6">
    <source>
        <dbReference type="ARBA" id="ARBA00023242"/>
    </source>
</evidence>
<dbReference type="PANTHER" id="PTHR12198:SF0">
    <property type="entry name" value="HOMEOBOX PROTEIN PROSPERO"/>
    <property type="match status" value="1"/>
</dbReference>
<keyword evidence="3" id="KW-0238">DNA-binding</keyword>
<dbReference type="InterPro" id="IPR037131">
    <property type="entry name" value="Homeo_prospero_dom_sf"/>
</dbReference>
<reference evidence="10" key="1">
    <citation type="submission" date="2022-07" db="EMBL/GenBank/DDBJ databases">
        <title>Chromosome-level genome of Muraenolepis orangiensis.</title>
        <authorList>
            <person name="Kim J."/>
        </authorList>
    </citation>
    <scope>NUCLEOTIDE SEQUENCE</scope>
    <source>
        <strain evidence="10">KU_S4_2022</strain>
        <tissue evidence="10">Muscle</tissue>
    </source>
</reference>
<proteinExistence type="predicted"/>
<keyword evidence="5" id="KW-0804">Transcription</keyword>
<dbReference type="InterPro" id="IPR023082">
    <property type="entry name" value="Homeo_prospero_dom"/>
</dbReference>
<name>A0A9Q0D9H2_9TELE</name>
<dbReference type="OrthoDB" id="10038576at2759"/>
<feature type="compositionally biased region" description="Low complexity" evidence="8">
    <location>
        <begin position="100"/>
        <end position="113"/>
    </location>
</feature>
<keyword evidence="2" id="KW-0805">Transcription regulation</keyword>
<dbReference type="Proteomes" id="UP001148018">
    <property type="component" value="Unassembled WGS sequence"/>
</dbReference>
<feature type="region of interest" description="Disordered" evidence="8">
    <location>
        <begin position="98"/>
        <end position="118"/>
    </location>
</feature>
<evidence type="ECO:0000256" key="7">
    <source>
        <dbReference type="SAM" id="Coils"/>
    </source>
</evidence>
<sequence length="514" mass="56273">MPDNDAAVLLSGQSKRRRVDIGVKRTRETLLLYDGMNQSQPSSDRDGDCSLVGEAEKSNVLRKLLKRANSYEDSMMSFPGATIISQLLKNNMVTNGGTDSGFQGSGTLSSGGSETHGEDALSLSAYDLERRTDEHLRAKRARVENIIRGMSHSPLNKRKQRLPQQQHSFSQLVCSRQELRQEERRQLKLQLEDMQKQLRQLQEKPTASAPTAWRSAAVVDDVVKGFSSPKRAAMAGALRHGERTATAAPPPQPPAPCRSSRSDSSPSCPAPPYGPLTSLTPDPGFAGALGLALGGGGDLSPRPPGYHASNQRLLHCFGDLMTEALSLVGALAMGSYPGSAKEHRGVRSSPDAMDPLARETGHGGPEGLTLALIKSECGDLQDLNDISPYSGSTIQEGLSPNHLKKAKLMFFYTRYPSSNMLKMFFSDVKTVVFNRCITSQLIKWFSNFREFYYIQMEKFARQAINEGAASADELSISRDGSGIHTYNFETTGHNESAVQSRSHLRILLRSLCVW</sequence>
<evidence type="ECO:0000256" key="4">
    <source>
        <dbReference type="ARBA" id="ARBA00023155"/>
    </source>
</evidence>
<protein>
    <recommendedName>
        <fullName evidence="9">Prospero domain-containing protein</fullName>
    </recommendedName>
</protein>
<evidence type="ECO:0000256" key="1">
    <source>
        <dbReference type="ARBA" id="ARBA00004123"/>
    </source>
</evidence>
<dbReference type="GO" id="GO:0000981">
    <property type="term" value="F:DNA-binding transcription factor activity, RNA polymerase II-specific"/>
    <property type="evidence" value="ECO:0007669"/>
    <property type="project" value="TreeGrafter"/>
</dbReference>
<evidence type="ECO:0000259" key="9">
    <source>
        <dbReference type="PROSITE" id="PS51818"/>
    </source>
</evidence>
<evidence type="ECO:0000256" key="2">
    <source>
        <dbReference type="ARBA" id="ARBA00023015"/>
    </source>
</evidence>
<accession>A0A9Q0D9H2</accession>
<keyword evidence="11" id="KW-1185">Reference proteome</keyword>
<dbReference type="GO" id="GO:0005634">
    <property type="term" value="C:nucleus"/>
    <property type="evidence" value="ECO:0007669"/>
    <property type="project" value="UniProtKB-SubCell"/>
</dbReference>
<feature type="non-terminal residue" evidence="10">
    <location>
        <position position="1"/>
    </location>
</feature>
<dbReference type="InterPro" id="IPR009057">
    <property type="entry name" value="Homeodomain-like_sf"/>
</dbReference>
<dbReference type="PROSITE" id="PS51818">
    <property type="entry name" value="HOMEO_PROSPERO"/>
    <property type="match status" value="1"/>
</dbReference>
<evidence type="ECO:0000313" key="11">
    <source>
        <dbReference type="Proteomes" id="UP001148018"/>
    </source>
</evidence>
<keyword evidence="7" id="KW-0175">Coiled coil</keyword>
<evidence type="ECO:0000256" key="3">
    <source>
        <dbReference type="ARBA" id="ARBA00023125"/>
    </source>
</evidence>
<dbReference type="Pfam" id="PF05044">
    <property type="entry name" value="HPD"/>
    <property type="match status" value="1"/>
</dbReference>
<dbReference type="SUPFAM" id="SSF46689">
    <property type="entry name" value="Homeodomain-like"/>
    <property type="match status" value="1"/>
</dbReference>
<comment type="caution">
    <text evidence="10">The sequence shown here is derived from an EMBL/GenBank/DDBJ whole genome shotgun (WGS) entry which is preliminary data.</text>
</comment>
<dbReference type="EMBL" id="JANIIK010000119">
    <property type="protein sequence ID" value="KAJ3584430.1"/>
    <property type="molecule type" value="Genomic_DNA"/>
</dbReference>
<organism evidence="10 11">
    <name type="scientific">Muraenolepis orangiensis</name>
    <name type="common">Patagonian moray cod</name>
    <dbReference type="NCBI Taxonomy" id="630683"/>
    <lineage>
        <taxon>Eukaryota</taxon>
        <taxon>Metazoa</taxon>
        <taxon>Chordata</taxon>
        <taxon>Craniata</taxon>
        <taxon>Vertebrata</taxon>
        <taxon>Euteleostomi</taxon>
        <taxon>Actinopterygii</taxon>
        <taxon>Neopterygii</taxon>
        <taxon>Teleostei</taxon>
        <taxon>Neoteleostei</taxon>
        <taxon>Acanthomorphata</taxon>
        <taxon>Zeiogadaria</taxon>
        <taxon>Gadariae</taxon>
        <taxon>Gadiformes</taxon>
        <taxon>Muraenolepidoidei</taxon>
        <taxon>Muraenolepididae</taxon>
        <taxon>Muraenolepis</taxon>
    </lineage>
</organism>
<feature type="coiled-coil region" evidence="7">
    <location>
        <begin position="177"/>
        <end position="204"/>
    </location>
</feature>
<evidence type="ECO:0000256" key="8">
    <source>
        <dbReference type="SAM" id="MobiDB-lite"/>
    </source>
</evidence>
<dbReference type="InterPro" id="IPR039350">
    <property type="entry name" value="Prospero_homeodomain"/>
</dbReference>
<comment type="subcellular location">
    <subcellularLocation>
        <location evidence="1">Nucleus</location>
    </subcellularLocation>
</comment>
<dbReference type="GO" id="GO:0007399">
    <property type="term" value="P:nervous system development"/>
    <property type="evidence" value="ECO:0007669"/>
    <property type="project" value="UniProtKB-ARBA"/>
</dbReference>
<feature type="domain" description="Prospero" evidence="9">
    <location>
        <begin position="395"/>
        <end position="514"/>
    </location>
</feature>
<dbReference type="GO" id="GO:0000978">
    <property type="term" value="F:RNA polymerase II cis-regulatory region sequence-specific DNA binding"/>
    <property type="evidence" value="ECO:0007669"/>
    <property type="project" value="TreeGrafter"/>
</dbReference>
<gene>
    <name evidence="10" type="ORF">NHX12_014925</name>
</gene>
<feature type="compositionally biased region" description="Low complexity" evidence="8">
    <location>
        <begin position="257"/>
        <end position="267"/>
    </location>
</feature>
<dbReference type="GO" id="GO:0048468">
    <property type="term" value="P:cell development"/>
    <property type="evidence" value="ECO:0007669"/>
    <property type="project" value="UniProtKB-ARBA"/>
</dbReference>
<feature type="region of interest" description="Disordered" evidence="8">
    <location>
        <begin position="233"/>
        <end position="281"/>
    </location>
</feature>
<keyword evidence="6" id="KW-0539">Nucleus</keyword>
<dbReference type="PANTHER" id="PTHR12198">
    <property type="entry name" value="HOMEOBOX PROTEIN PROSPERO/PROX-1/CEH-26"/>
    <property type="match status" value="1"/>
</dbReference>
<keyword evidence="4" id="KW-0371">Homeobox</keyword>
<evidence type="ECO:0000313" key="10">
    <source>
        <dbReference type="EMBL" id="KAJ3584430.1"/>
    </source>
</evidence>
<evidence type="ECO:0000256" key="5">
    <source>
        <dbReference type="ARBA" id="ARBA00023163"/>
    </source>
</evidence>
<dbReference type="Gene3D" id="1.10.10.500">
    <property type="entry name" value="Homeo-prospero domain"/>
    <property type="match status" value="1"/>
</dbReference>
<dbReference type="AlphaFoldDB" id="A0A9Q0D9H2"/>